<dbReference type="AlphaFoldDB" id="A0A8J6NK07"/>
<accession>A0A8J6NK07</accession>
<evidence type="ECO:0000313" key="2">
    <source>
        <dbReference type="Proteomes" id="UP000614469"/>
    </source>
</evidence>
<proteinExistence type="predicted"/>
<evidence type="ECO:0000313" key="1">
    <source>
        <dbReference type="EMBL" id="MBC8335104.1"/>
    </source>
</evidence>
<gene>
    <name evidence="1" type="ORF">H8E29_07570</name>
</gene>
<protein>
    <recommendedName>
        <fullName evidence="3">SCP2 domain-containing protein</fullName>
    </recommendedName>
</protein>
<name>A0A8J6NK07_9CHLR</name>
<evidence type="ECO:0008006" key="3">
    <source>
        <dbReference type="Google" id="ProtNLM"/>
    </source>
</evidence>
<comment type="caution">
    <text evidence="1">The sequence shown here is derived from an EMBL/GenBank/DDBJ whole genome shotgun (WGS) entry which is preliminary data.</text>
</comment>
<sequence length="163" mass="18805">MTIRYCSPEWLEEGAKLYRATDRFENALKKVTTKIFYRITAEPDWGIEKDIIFGAEVEAGKLLELSFYNETESQNRADFILAATPQVWKSILRKDKKFISEFMLGKIALESGSKPGLLKITPYANHFVDALTQFELQFPDEMSAEELEAYRADLSEFREKTSV</sequence>
<dbReference type="EMBL" id="JACNJN010000091">
    <property type="protein sequence ID" value="MBC8335104.1"/>
    <property type="molecule type" value="Genomic_DNA"/>
</dbReference>
<dbReference type="Proteomes" id="UP000614469">
    <property type="component" value="Unassembled WGS sequence"/>
</dbReference>
<dbReference type="InterPro" id="IPR036527">
    <property type="entry name" value="SCP2_sterol-bd_dom_sf"/>
</dbReference>
<reference evidence="1 2" key="1">
    <citation type="submission" date="2020-08" db="EMBL/GenBank/DDBJ databases">
        <title>Bridging the membrane lipid divide: bacteria of the FCB group superphylum have the potential to synthesize archaeal ether lipids.</title>
        <authorList>
            <person name="Villanueva L."/>
            <person name="Von Meijenfeldt F.A.B."/>
            <person name="Westbye A.B."/>
            <person name="Yadav S."/>
            <person name="Hopmans E.C."/>
            <person name="Dutilh B.E."/>
            <person name="Sinninghe Damste J.S."/>
        </authorList>
    </citation>
    <scope>NUCLEOTIDE SEQUENCE [LARGE SCALE GENOMIC DNA]</scope>
    <source>
        <strain evidence="1">NIOZ-UU36</strain>
    </source>
</reference>
<dbReference type="SUPFAM" id="SSF55718">
    <property type="entry name" value="SCP-like"/>
    <property type="match status" value="1"/>
</dbReference>
<organism evidence="1 2">
    <name type="scientific">Candidatus Desulfolinea nitratireducens</name>
    <dbReference type="NCBI Taxonomy" id="2841698"/>
    <lineage>
        <taxon>Bacteria</taxon>
        <taxon>Bacillati</taxon>
        <taxon>Chloroflexota</taxon>
        <taxon>Anaerolineae</taxon>
        <taxon>Anaerolineales</taxon>
        <taxon>Anaerolineales incertae sedis</taxon>
        <taxon>Candidatus Desulfolinea</taxon>
    </lineage>
</organism>
<dbReference type="Gene3D" id="3.30.1050.10">
    <property type="entry name" value="SCP2 sterol-binding domain"/>
    <property type="match status" value="1"/>
</dbReference>